<feature type="domain" description="MOSC" evidence="2">
    <location>
        <begin position="28"/>
        <end position="166"/>
    </location>
</feature>
<dbReference type="Proteomes" id="UP000282971">
    <property type="component" value="Unassembled WGS sequence"/>
</dbReference>
<dbReference type="Pfam" id="PF03475">
    <property type="entry name" value="YiiM_3-alpha"/>
    <property type="match status" value="1"/>
</dbReference>
<reference evidence="3 4" key="1">
    <citation type="submission" date="2019-01" db="EMBL/GenBank/DDBJ databases">
        <authorList>
            <person name="Chen W.-M."/>
        </authorList>
    </citation>
    <scope>NUCLEOTIDE SEQUENCE [LARGE SCALE GENOMIC DNA]</scope>
    <source>
        <strain evidence="3 4">CCP-7</strain>
    </source>
</reference>
<dbReference type="EMBL" id="SACN01000002">
    <property type="protein sequence ID" value="RVT91328.1"/>
    <property type="molecule type" value="Genomic_DNA"/>
</dbReference>
<keyword evidence="4" id="KW-1185">Reference proteome</keyword>
<comment type="caution">
    <text evidence="3">The sequence shown here is derived from an EMBL/GenBank/DDBJ whole genome shotgun (WGS) entry which is preliminary data.</text>
</comment>
<name>A0A437M0Y9_9SPHN</name>
<evidence type="ECO:0000313" key="4">
    <source>
        <dbReference type="Proteomes" id="UP000282971"/>
    </source>
</evidence>
<dbReference type="GO" id="GO:0030151">
    <property type="term" value="F:molybdenum ion binding"/>
    <property type="evidence" value="ECO:0007669"/>
    <property type="project" value="InterPro"/>
</dbReference>
<dbReference type="PANTHER" id="PTHR30212">
    <property type="entry name" value="PROTEIN YIIM"/>
    <property type="match status" value="1"/>
</dbReference>
<proteinExistence type="predicted"/>
<dbReference type="PANTHER" id="PTHR30212:SF2">
    <property type="entry name" value="PROTEIN YIIM"/>
    <property type="match status" value="1"/>
</dbReference>
<dbReference type="SUPFAM" id="SSF50800">
    <property type="entry name" value="PK beta-barrel domain-like"/>
    <property type="match status" value="1"/>
</dbReference>
<dbReference type="GO" id="GO:0003824">
    <property type="term" value="F:catalytic activity"/>
    <property type="evidence" value="ECO:0007669"/>
    <property type="project" value="InterPro"/>
</dbReference>
<evidence type="ECO:0000256" key="1">
    <source>
        <dbReference type="SAM" id="MobiDB-lite"/>
    </source>
</evidence>
<dbReference type="PROSITE" id="PS51340">
    <property type="entry name" value="MOSC"/>
    <property type="match status" value="1"/>
</dbReference>
<evidence type="ECO:0000259" key="2">
    <source>
        <dbReference type="PROSITE" id="PS51340"/>
    </source>
</evidence>
<accession>A0A437M0Y9</accession>
<dbReference type="InterPro" id="IPR011037">
    <property type="entry name" value="Pyrv_Knase-like_insert_dom_sf"/>
</dbReference>
<dbReference type="Gene3D" id="2.40.33.20">
    <property type="entry name" value="PK beta-barrel domain-like"/>
    <property type="match status" value="1"/>
</dbReference>
<sequence length="228" mass="25212">MIDRSIAAILTGRIQPLGTRAIESGIAKRAHRAPVRITRNGFAGDEQGDRQHHGGPDKAIHHYPRDHYRAWRAAIGDHPLLDDAGAFGENVSTTGLIETDVAIGDRFRLGTALVEVSQGRQPCFRLNLRFGMAGVARQMQDSGRTGWYYRVIEEGSAAPGDGLTLVDRLTPSWTIDRLRRIFYVDVGDRESLAAIAALAHLPLRWREMAAKRLQTGAVEDWGRRLDGA</sequence>
<dbReference type="OrthoDB" id="9786134at2"/>
<dbReference type="AlphaFoldDB" id="A0A437M0Y9"/>
<feature type="compositionally biased region" description="Basic and acidic residues" evidence="1">
    <location>
        <begin position="47"/>
        <end position="58"/>
    </location>
</feature>
<gene>
    <name evidence="3" type="ORF">EOD43_15515</name>
</gene>
<evidence type="ECO:0000313" key="3">
    <source>
        <dbReference type="EMBL" id="RVT91328.1"/>
    </source>
</evidence>
<dbReference type="InterPro" id="IPR052353">
    <property type="entry name" value="Benzoxazolinone_Detox_Enz"/>
</dbReference>
<dbReference type="GO" id="GO:0030170">
    <property type="term" value="F:pyridoxal phosphate binding"/>
    <property type="evidence" value="ECO:0007669"/>
    <property type="project" value="InterPro"/>
</dbReference>
<dbReference type="Pfam" id="PF03473">
    <property type="entry name" value="MOSC"/>
    <property type="match status" value="1"/>
</dbReference>
<feature type="region of interest" description="Disordered" evidence="1">
    <location>
        <begin position="39"/>
        <end position="58"/>
    </location>
</feature>
<protein>
    <submittedName>
        <fullName evidence="3">MOSC domain-containing protein</fullName>
    </submittedName>
</protein>
<organism evidence="3 4">
    <name type="scientific">Sphingomonas crocodyli</name>
    <dbReference type="NCBI Taxonomy" id="1979270"/>
    <lineage>
        <taxon>Bacteria</taxon>
        <taxon>Pseudomonadati</taxon>
        <taxon>Pseudomonadota</taxon>
        <taxon>Alphaproteobacteria</taxon>
        <taxon>Sphingomonadales</taxon>
        <taxon>Sphingomonadaceae</taxon>
        <taxon>Sphingomonas</taxon>
    </lineage>
</organism>
<dbReference type="InterPro" id="IPR005302">
    <property type="entry name" value="MoCF_Sase_C"/>
</dbReference>
<dbReference type="InterPro" id="IPR005163">
    <property type="entry name" value="Tri_helical_YiiM-like"/>
</dbReference>